<reference evidence="1 2" key="1">
    <citation type="submission" date="2008-10" db="EMBL/GenBank/DDBJ databases">
        <title>Draft genome sequence of Desulvovibrio piger (ATCC 29098).</title>
        <authorList>
            <person name="Sudarsanam P."/>
            <person name="Ley R."/>
            <person name="Guruge J."/>
            <person name="Turnbaugh P.J."/>
            <person name="Mahowald M."/>
            <person name="Liep D."/>
            <person name="Gordon J."/>
        </authorList>
    </citation>
    <scope>NUCLEOTIDE SEQUENCE [LARGE SCALE GENOMIC DNA]</scope>
    <source>
        <strain evidence="1 2">ATCC 29098</strain>
    </source>
</reference>
<protein>
    <submittedName>
        <fullName evidence="1">Uncharacterized protein</fullName>
    </submittedName>
</protein>
<name>B6WQY3_9BACT</name>
<dbReference type="AlphaFoldDB" id="B6WQY3"/>
<comment type="caution">
    <text evidence="1">The sequence shown here is derived from an EMBL/GenBank/DDBJ whole genome shotgun (WGS) entry which is preliminary data.</text>
</comment>
<sequence>MPFDFLLSVTSYNNIFFKYFHHRSSWLKAGHLFPCSSSRAHPVRIDERP</sequence>
<evidence type="ECO:0000313" key="2">
    <source>
        <dbReference type="Proteomes" id="UP000003676"/>
    </source>
</evidence>
<evidence type="ECO:0000313" key="1">
    <source>
        <dbReference type="EMBL" id="EEB34590.1"/>
    </source>
</evidence>
<organism evidence="1 2">
    <name type="scientific">Desulfovibrio piger ATCC 29098</name>
    <dbReference type="NCBI Taxonomy" id="411464"/>
    <lineage>
        <taxon>Bacteria</taxon>
        <taxon>Pseudomonadati</taxon>
        <taxon>Thermodesulfobacteriota</taxon>
        <taxon>Desulfovibrionia</taxon>
        <taxon>Desulfovibrionales</taxon>
        <taxon>Desulfovibrionaceae</taxon>
        <taxon>Desulfovibrio</taxon>
    </lineage>
</organism>
<dbReference type="HOGENOM" id="CLU_3134926_0_0_7"/>
<reference evidence="1 2" key="2">
    <citation type="submission" date="2008-10" db="EMBL/GenBank/DDBJ databases">
        <authorList>
            <person name="Fulton L."/>
            <person name="Clifton S."/>
            <person name="Fulton B."/>
            <person name="Xu J."/>
            <person name="Minx P."/>
            <person name="Pepin K.H."/>
            <person name="Johnson M."/>
            <person name="Bhonagiri V."/>
            <person name="Nash W.E."/>
            <person name="Mardis E.R."/>
            <person name="Wilson R.K."/>
        </authorList>
    </citation>
    <scope>NUCLEOTIDE SEQUENCE [LARGE SCALE GENOMIC DNA]</scope>
    <source>
        <strain evidence="1 2">ATCC 29098</strain>
    </source>
</reference>
<accession>B6WQY3</accession>
<proteinExistence type="predicted"/>
<dbReference type="EMBL" id="ABXU01000021">
    <property type="protein sequence ID" value="EEB34590.1"/>
    <property type="molecule type" value="Genomic_DNA"/>
</dbReference>
<gene>
    <name evidence="1" type="ORF">DESPIG_00463</name>
</gene>
<dbReference type="Proteomes" id="UP000003676">
    <property type="component" value="Unassembled WGS sequence"/>
</dbReference>